<evidence type="ECO:0000256" key="7">
    <source>
        <dbReference type="SAM" id="MobiDB-lite"/>
    </source>
</evidence>
<dbReference type="AlphaFoldDB" id="A0A2K8SFE4"/>
<reference evidence="9 10" key="1">
    <citation type="submission" date="2017-12" db="EMBL/GenBank/DDBJ databases">
        <title>Complete genome sequence of Spiroplasma floricola 23-6 (ATCC 29989).</title>
        <authorList>
            <person name="Tsai Y.-M."/>
            <person name="Wu P.-S."/>
            <person name="Lo W.-S."/>
            <person name="Kuo C.-H."/>
        </authorList>
    </citation>
    <scope>NUCLEOTIDE SEQUENCE [LARGE SCALE GENOMIC DNA]</scope>
    <source>
        <strain evidence="9 10">23-6</strain>
    </source>
</reference>
<dbReference type="EMBL" id="CP025057">
    <property type="protein sequence ID" value="AUB32151.1"/>
    <property type="molecule type" value="Genomic_DNA"/>
</dbReference>
<keyword evidence="2" id="KW-0240">DNA-directed RNA polymerase</keyword>
<feature type="region of interest" description="Disordered" evidence="7">
    <location>
        <begin position="124"/>
        <end position="155"/>
    </location>
</feature>
<keyword evidence="3" id="KW-0808">Transferase</keyword>
<accession>A0A2K8SFE4</accession>
<dbReference type="InterPro" id="IPR038087">
    <property type="entry name" value="RNAP_delta_N_dom_sf"/>
</dbReference>
<feature type="compositionally biased region" description="Acidic residues" evidence="7">
    <location>
        <begin position="126"/>
        <end position="155"/>
    </location>
</feature>
<dbReference type="GO" id="GO:0006351">
    <property type="term" value="P:DNA-templated transcription"/>
    <property type="evidence" value="ECO:0007669"/>
    <property type="project" value="InterPro"/>
</dbReference>
<dbReference type="InterPro" id="IPR007759">
    <property type="entry name" value="Asxl_HARE-HTH"/>
</dbReference>
<evidence type="ECO:0000256" key="6">
    <source>
        <dbReference type="ARBA" id="ARBA00031937"/>
    </source>
</evidence>
<dbReference type="GO" id="GO:0006355">
    <property type="term" value="P:regulation of DNA-templated transcription"/>
    <property type="evidence" value="ECO:0007669"/>
    <property type="project" value="InterPro"/>
</dbReference>
<organism evidence="9 10">
    <name type="scientific">Spiroplasma floricola 23-6</name>
    <dbReference type="NCBI Taxonomy" id="1336749"/>
    <lineage>
        <taxon>Bacteria</taxon>
        <taxon>Bacillati</taxon>
        <taxon>Mycoplasmatota</taxon>
        <taxon>Mollicutes</taxon>
        <taxon>Entomoplasmatales</taxon>
        <taxon>Spiroplasmataceae</taxon>
        <taxon>Spiroplasma</taxon>
    </lineage>
</organism>
<comment type="similarity">
    <text evidence="1">Belongs to the RpoE family.</text>
</comment>
<dbReference type="InterPro" id="IPR029757">
    <property type="entry name" value="RpoE"/>
</dbReference>
<dbReference type="PROSITE" id="PS51913">
    <property type="entry name" value="HTH_HARE"/>
    <property type="match status" value="1"/>
</dbReference>
<keyword evidence="5" id="KW-0804">Transcription</keyword>
<dbReference type="RefSeq" id="WP_169919207.1">
    <property type="nucleotide sequence ID" value="NZ_CP025057.1"/>
</dbReference>
<evidence type="ECO:0000259" key="8">
    <source>
        <dbReference type="PROSITE" id="PS51913"/>
    </source>
</evidence>
<dbReference type="Gene3D" id="1.10.10.1250">
    <property type="entry name" value="RNA polymerase, subunit delta, N-terminal domain"/>
    <property type="match status" value="1"/>
</dbReference>
<name>A0A2K8SFE4_9MOLU</name>
<feature type="domain" description="HTH HARE-type" evidence="8">
    <location>
        <begin position="4"/>
        <end position="71"/>
    </location>
</feature>
<evidence type="ECO:0000256" key="5">
    <source>
        <dbReference type="ARBA" id="ARBA00023163"/>
    </source>
</evidence>
<keyword evidence="4" id="KW-0548">Nucleotidyltransferase</keyword>
<evidence type="ECO:0000256" key="3">
    <source>
        <dbReference type="ARBA" id="ARBA00022679"/>
    </source>
</evidence>
<proteinExistence type="inferred from homology"/>
<sequence length="155" mass="17919">MNKLSPINLTYDYLSECKDSASFEDIWNTISKDISGDNDSKNEIIAELYSDLVLDNRFALTSDGKWGLREYLKFDDVKKQYEYVDKFETTEEFEDLDSESILGLSTYDEDTTEGVGKMKNLLNLNSDDDSIDSTIDDDDDDDYDDDDYDDDDDDY</sequence>
<gene>
    <name evidence="9" type="primary">rpoE</name>
    <name evidence="9" type="ORF">SFLOR_v1c11050</name>
</gene>
<protein>
    <recommendedName>
        <fullName evidence="6">RNAP delta factor</fullName>
    </recommendedName>
</protein>
<evidence type="ECO:0000256" key="2">
    <source>
        <dbReference type="ARBA" id="ARBA00022478"/>
    </source>
</evidence>
<dbReference type="GO" id="GO:0016779">
    <property type="term" value="F:nucleotidyltransferase activity"/>
    <property type="evidence" value="ECO:0007669"/>
    <property type="project" value="UniProtKB-KW"/>
</dbReference>
<evidence type="ECO:0000313" key="9">
    <source>
        <dbReference type="EMBL" id="AUB32151.1"/>
    </source>
</evidence>
<dbReference type="KEGG" id="sfz:SFLOR_v1c11050"/>
<evidence type="ECO:0000313" key="10">
    <source>
        <dbReference type="Proteomes" id="UP000231823"/>
    </source>
</evidence>
<dbReference type="Proteomes" id="UP000231823">
    <property type="component" value="Chromosome"/>
</dbReference>
<evidence type="ECO:0000256" key="1">
    <source>
        <dbReference type="ARBA" id="ARBA00009828"/>
    </source>
</evidence>
<keyword evidence="10" id="KW-1185">Reference proteome</keyword>
<evidence type="ECO:0000256" key="4">
    <source>
        <dbReference type="ARBA" id="ARBA00022695"/>
    </source>
</evidence>
<dbReference type="NCBIfam" id="TIGR04567">
    <property type="entry name" value="RNAP_delt_lowGC"/>
    <property type="match status" value="1"/>
</dbReference>
<dbReference type="GO" id="GO:0000428">
    <property type="term" value="C:DNA-directed RNA polymerase complex"/>
    <property type="evidence" value="ECO:0007669"/>
    <property type="project" value="UniProtKB-KW"/>
</dbReference>